<accession>A0A0L8V785</accession>
<gene>
    <name evidence="1" type="ORF">NC99_27920</name>
</gene>
<dbReference type="AlphaFoldDB" id="A0A0L8V785"/>
<sequence>MYFKGLNPEYRIHSTTKKEEVAEGIFFFAPASACSCSKNTESSTGKGCCYVCSLVPFLSFMPARASGFILIIPEKAGFIDDLLQM</sequence>
<keyword evidence="2" id="KW-1185">Reference proteome</keyword>
<evidence type="ECO:0000313" key="2">
    <source>
        <dbReference type="Proteomes" id="UP000036958"/>
    </source>
</evidence>
<comment type="caution">
    <text evidence="1">The sequence shown here is derived from an EMBL/GenBank/DDBJ whole genome shotgun (WGS) entry which is preliminary data.</text>
</comment>
<organism evidence="1 2">
    <name type="scientific">Sunxiuqinia dokdonensis</name>
    <dbReference type="NCBI Taxonomy" id="1409788"/>
    <lineage>
        <taxon>Bacteria</taxon>
        <taxon>Pseudomonadati</taxon>
        <taxon>Bacteroidota</taxon>
        <taxon>Bacteroidia</taxon>
        <taxon>Marinilabiliales</taxon>
        <taxon>Prolixibacteraceae</taxon>
        <taxon>Sunxiuqinia</taxon>
    </lineage>
</organism>
<name>A0A0L8V785_9BACT</name>
<proteinExistence type="predicted"/>
<reference evidence="2" key="1">
    <citation type="submission" date="2015-07" db="EMBL/GenBank/DDBJ databases">
        <title>Genome sequencing of Sunxiuqinia dokdonensis strain SK.</title>
        <authorList>
            <person name="Ahn S."/>
            <person name="Kim B.-C."/>
        </authorList>
    </citation>
    <scope>NUCLEOTIDE SEQUENCE [LARGE SCALE GENOMIC DNA]</scope>
    <source>
        <strain evidence="2">SK</strain>
    </source>
</reference>
<protein>
    <submittedName>
        <fullName evidence="1">Uncharacterized protein</fullName>
    </submittedName>
</protein>
<evidence type="ECO:0000313" key="1">
    <source>
        <dbReference type="EMBL" id="KOH44345.1"/>
    </source>
</evidence>
<dbReference type="Proteomes" id="UP000036958">
    <property type="component" value="Unassembled WGS sequence"/>
</dbReference>
<dbReference type="EMBL" id="LGIA01000164">
    <property type="protein sequence ID" value="KOH44345.1"/>
    <property type="molecule type" value="Genomic_DNA"/>
</dbReference>
<dbReference type="STRING" id="1409788.NC99_27920"/>